<reference evidence="1" key="1">
    <citation type="submission" date="2016-10" db="EMBL/GenBank/DDBJ databases">
        <title>Sequence of Gallionella enrichment culture.</title>
        <authorList>
            <person name="Poehlein A."/>
            <person name="Muehling M."/>
            <person name="Daniel R."/>
        </authorList>
    </citation>
    <scope>NUCLEOTIDE SEQUENCE</scope>
</reference>
<dbReference type="AlphaFoldDB" id="A0A1J5PG52"/>
<sequence>MCIPVAVPGVQRPGLLTRLDQIVTLPLSAPVPAELPGVADVLARITEELHHAAA</sequence>
<name>A0A1J5PG52_9ZZZZ</name>
<evidence type="ECO:0000313" key="1">
    <source>
        <dbReference type="EMBL" id="OIQ69760.1"/>
    </source>
</evidence>
<accession>A0A1J5PG52</accession>
<dbReference type="EMBL" id="MLJW01004550">
    <property type="protein sequence ID" value="OIQ69760.1"/>
    <property type="molecule type" value="Genomic_DNA"/>
</dbReference>
<comment type="caution">
    <text evidence="1">The sequence shown here is derived from an EMBL/GenBank/DDBJ whole genome shotgun (WGS) entry which is preliminary data.</text>
</comment>
<protein>
    <submittedName>
        <fullName evidence="1">Uncharacterized protein</fullName>
    </submittedName>
</protein>
<gene>
    <name evidence="1" type="ORF">GALL_486350</name>
</gene>
<proteinExistence type="predicted"/>
<organism evidence="1">
    <name type="scientific">mine drainage metagenome</name>
    <dbReference type="NCBI Taxonomy" id="410659"/>
    <lineage>
        <taxon>unclassified sequences</taxon>
        <taxon>metagenomes</taxon>
        <taxon>ecological metagenomes</taxon>
    </lineage>
</organism>